<reference evidence="4" key="2">
    <citation type="submission" date="2016-05" db="EMBL/GenBank/DDBJ databases">
        <authorList>
            <person name="Naeem Raeece"/>
        </authorList>
    </citation>
    <scope>NUCLEOTIDE SEQUENCE [LARGE SCALE GENOMIC DNA]</scope>
</reference>
<evidence type="ECO:0000313" key="3">
    <source>
        <dbReference type="EMBL" id="SBT50651.1"/>
    </source>
</evidence>
<reference evidence="2" key="1">
    <citation type="submission" date="2016-05" db="EMBL/GenBank/DDBJ databases">
        <authorList>
            <person name="Lavstsen T."/>
            <person name="Jespersen J.S."/>
        </authorList>
    </citation>
    <scope>NUCLEOTIDE SEQUENCE [LARGE SCALE GENOMIC DNA]</scope>
</reference>
<protein>
    <submittedName>
        <fullName evidence="2">Uncharacterized protein</fullName>
    </submittedName>
</protein>
<proteinExistence type="predicted"/>
<keyword evidence="1" id="KW-0812">Transmembrane</keyword>
<dbReference type="Proteomes" id="UP000078555">
    <property type="component" value="Unassembled WGS sequence"/>
</dbReference>
<accession>A0A1A8YRW6</accession>
<evidence type="ECO:0000313" key="5">
    <source>
        <dbReference type="Proteomes" id="UP000078555"/>
    </source>
</evidence>
<gene>
    <name evidence="2" type="ORF">POVWA1_020920</name>
    <name evidence="3" type="ORF">POVWA2_060730</name>
</gene>
<evidence type="ECO:0000256" key="1">
    <source>
        <dbReference type="SAM" id="Phobius"/>
    </source>
</evidence>
<keyword evidence="1" id="KW-1133">Transmembrane helix</keyword>
<feature type="transmembrane region" description="Helical" evidence="1">
    <location>
        <begin position="115"/>
        <end position="132"/>
    </location>
</feature>
<keyword evidence="1" id="KW-0472">Membrane</keyword>
<sequence>MGNQQRCCHHVVRIQVGESASVHAQECSCTCVGARGNVHLWLFQSLSISFNPFQSLSISFLFFPLYFFSLRTCDQIPVTTQKRSSNEKHAPPPSFKFPSLVSLFFKTSVFCYDRASFIAIATGYITVVFYGWRKIIFTQNG</sequence>
<evidence type="ECO:0000313" key="4">
    <source>
        <dbReference type="Proteomes" id="UP000078550"/>
    </source>
</evidence>
<reference evidence="5" key="3">
    <citation type="submission" date="2016-05" db="EMBL/GenBank/DDBJ databases">
        <authorList>
            <person name="Naeem R."/>
        </authorList>
    </citation>
    <scope>NUCLEOTIDE SEQUENCE [LARGE SCALE GENOMIC DNA]</scope>
</reference>
<dbReference type="EMBL" id="FLRE01000201">
    <property type="protein sequence ID" value="SBT50651.1"/>
    <property type="molecule type" value="Genomic_DNA"/>
</dbReference>
<dbReference type="EMBL" id="FLRD01000066">
    <property type="protein sequence ID" value="SBT34180.1"/>
    <property type="molecule type" value="Genomic_DNA"/>
</dbReference>
<name>A0A1A8YRW6_PLAOA</name>
<dbReference type="AlphaFoldDB" id="A0A1A8YRW6"/>
<organism evidence="2 5">
    <name type="scientific">Plasmodium ovale wallikeri</name>
    <dbReference type="NCBI Taxonomy" id="864142"/>
    <lineage>
        <taxon>Eukaryota</taxon>
        <taxon>Sar</taxon>
        <taxon>Alveolata</taxon>
        <taxon>Apicomplexa</taxon>
        <taxon>Aconoidasida</taxon>
        <taxon>Haemosporida</taxon>
        <taxon>Plasmodiidae</taxon>
        <taxon>Plasmodium</taxon>
        <taxon>Plasmodium (Plasmodium)</taxon>
    </lineage>
</organism>
<keyword evidence="5" id="KW-1185">Reference proteome</keyword>
<dbReference type="Proteomes" id="UP000078550">
    <property type="component" value="Unassembled WGS sequence"/>
</dbReference>
<evidence type="ECO:0000313" key="2">
    <source>
        <dbReference type="EMBL" id="SBT34180.1"/>
    </source>
</evidence>